<dbReference type="PANTHER" id="PTHR31321:SF74">
    <property type="entry name" value="PECTINESTERASE CATALYTIC DOMAIN-CONTAINING PROTEIN"/>
    <property type="match status" value="1"/>
</dbReference>
<accession>A0A1D6JVC6</accession>
<evidence type="ECO:0000256" key="4">
    <source>
        <dbReference type="ARBA" id="ARBA00022801"/>
    </source>
</evidence>
<dbReference type="InterPro" id="IPR011050">
    <property type="entry name" value="Pectin_lyase_fold/virulence"/>
</dbReference>
<evidence type="ECO:0000256" key="2">
    <source>
        <dbReference type="ARBA" id="ARBA00008891"/>
    </source>
</evidence>
<keyword evidence="4" id="KW-0378">Hydrolase</keyword>
<evidence type="ECO:0000256" key="6">
    <source>
        <dbReference type="SAM" id="MobiDB-lite"/>
    </source>
</evidence>
<dbReference type="EMBL" id="CM007647">
    <property type="protein sequence ID" value="ONL95752.1"/>
    <property type="molecule type" value="Genomic_DNA"/>
</dbReference>
<dbReference type="GO" id="GO:0030599">
    <property type="term" value="F:pectinesterase activity"/>
    <property type="evidence" value="ECO:0007669"/>
    <property type="project" value="UniProtKB-EC"/>
</dbReference>
<dbReference type="UniPathway" id="UPA00545">
    <property type="reaction ID" value="UER00823"/>
</dbReference>
<evidence type="ECO:0000256" key="5">
    <source>
        <dbReference type="ARBA" id="ARBA00023085"/>
    </source>
</evidence>
<dbReference type="GO" id="GO:0042545">
    <property type="term" value="P:cell wall modification"/>
    <property type="evidence" value="ECO:0007669"/>
    <property type="project" value="InterPro"/>
</dbReference>
<name>A0A1D6JVC6_MAIZE</name>
<dbReference type="PANTHER" id="PTHR31321">
    <property type="entry name" value="ACYL-COA THIOESTER HYDROLASE YBHC-RELATED"/>
    <property type="match status" value="1"/>
</dbReference>
<dbReference type="InterPro" id="IPR000070">
    <property type="entry name" value="Pectinesterase_cat"/>
</dbReference>
<evidence type="ECO:0000259" key="7">
    <source>
        <dbReference type="Pfam" id="PF01095"/>
    </source>
</evidence>
<feature type="compositionally biased region" description="Low complexity" evidence="6">
    <location>
        <begin position="180"/>
        <end position="199"/>
    </location>
</feature>
<gene>
    <name evidence="8" type="ORF">ZEAMMB73_Zm00001d028351</name>
</gene>
<dbReference type="AlphaFoldDB" id="A0A1D6JVC6"/>
<dbReference type="EC" id="3.1.1.11" evidence="3"/>
<evidence type="ECO:0000313" key="8">
    <source>
        <dbReference type="EMBL" id="ONL95752.1"/>
    </source>
</evidence>
<dbReference type="Gene3D" id="2.160.20.10">
    <property type="entry name" value="Single-stranded right-handed beta-helix, Pectin lyase-like"/>
    <property type="match status" value="1"/>
</dbReference>
<protein>
    <recommendedName>
        <fullName evidence="3">pectinesterase</fullName>
        <ecNumber evidence="3">3.1.1.11</ecNumber>
    </recommendedName>
</protein>
<dbReference type="SUPFAM" id="SSF51126">
    <property type="entry name" value="Pectin lyase-like"/>
    <property type="match status" value="1"/>
</dbReference>
<dbReference type="Pfam" id="PF01095">
    <property type="entry name" value="Pectinesterase"/>
    <property type="match status" value="1"/>
</dbReference>
<feature type="domain" description="Pectinesterase catalytic" evidence="7">
    <location>
        <begin position="365"/>
        <end position="418"/>
    </location>
</feature>
<organism evidence="8">
    <name type="scientific">Zea mays</name>
    <name type="common">Maize</name>
    <dbReference type="NCBI Taxonomy" id="4577"/>
    <lineage>
        <taxon>Eukaryota</taxon>
        <taxon>Viridiplantae</taxon>
        <taxon>Streptophyta</taxon>
        <taxon>Embryophyta</taxon>
        <taxon>Tracheophyta</taxon>
        <taxon>Spermatophyta</taxon>
        <taxon>Magnoliopsida</taxon>
        <taxon>Liliopsida</taxon>
        <taxon>Poales</taxon>
        <taxon>Poaceae</taxon>
        <taxon>PACMAD clade</taxon>
        <taxon>Panicoideae</taxon>
        <taxon>Andropogonodae</taxon>
        <taxon>Andropogoneae</taxon>
        <taxon>Tripsacinae</taxon>
        <taxon>Zea</taxon>
    </lineage>
</organism>
<keyword evidence="5" id="KW-0063">Aspartyl esterase</keyword>
<dbReference type="GO" id="GO:0045490">
    <property type="term" value="P:pectin catabolic process"/>
    <property type="evidence" value="ECO:0007669"/>
    <property type="project" value="UniProtKB-UniPathway"/>
</dbReference>
<feature type="region of interest" description="Disordered" evidence="6">
    <location>
        <begin position="180"/>
        <end position="217"/>
    </location>
</feature>
<comment type="similarity">
    <text evidence="2">Belongs to the pectinesterase family.</text>
</comment>
<proteinExistence type="inferred from homology"/>
<reference evidence="8" key="1">
    <citation type="submission" date="2015-12" db="EMBL/GenBank/DDBJ databases">
        <title>Update maize B73 reference genome by single molecule sequencing technologies.</title>
        <authorList>
            <consortium name="Maize Genome Sequencing Project"/>
            <person name="Ware D."/>
        </authorList>
    </citation>
    <scope>NUCLEOTIDE SEQUENCE [LARGE SCALE GENOMIC DNA]</scope>
    <source>
        <tissue evidence="8">Seedling</tissue>
    </source>
</reference>
<sequence length="480" mass="53359">MVDSLLPSIVRTGTDLVDGMEDAAKVFDEIHQQRHRGGEMLTNCARRGVRLRSDQRLALSSHPRAFPSVPWSLRGPRPGLTFVCIATMSSVEYQPSTIAVASILVARGRETPAGNLDALKAILGSSFPQLDIGHVYSCYSAIIREDDKSPTQSTSTSTGVASSGVSVVAHAGGSGSPSLGASVSVGANNAAGTAPPATTDNRNKRRQLRSPQRQGGPKCLEFERGEIGFFGLVRCRRVIWVPPSAYWGRRGCCFAEQPSGHRHQDWSWCAPAAGAHSQDQELHHLVRIFDKGHCDLLEQQDYDLHQTHSAIRSDWHRDTEQCNSYCGRDEFILENDVFKNSAPQVSGQAATVRVTADRCIITGNEEATYMYLGRPWEPFGRVVFAKTFMELCIEPVGWHNWDKPENEQTACFYEYRSQPCAPVQDQAYQDGYLGAKNCSVMKLCRSFYRLSLIQISRIHGWSTGWELRSQFQRLRLSDSM</sequence>
<evidence type="ECO:0000256" key="1">
    <source>
        <dbReference type="ARBA" id="ARBA00005184"/>
    </source>
</evidence>
<evidence type="ECO:0000256" key="3">
    <source>
        <dbReference type="ARBA" id="ARBA00013229"/>
    </source>
</evidence>
<comment type="pathway">
    <text evidence="1">Glycan metabolism; pectin degradation; 2-dehydro-3-deoxy-D-gluconate from pectin: step 1/5.</text>
</comment>
<dbReference type="InterPro" id="IPR012334">
    <property type="entry name" value="Pectin_lyas_fold"/>
</dbReference>
<dbReference type="PaxDb" id="4577-GRMZM2G101841_P01"/>